<protein>
    <submittedName>
        <fullName evidence="1">Uncharacterized protein</fullName>
    </submittedName>
</protein>
<reference evidence="1" key="1">
    <citation type="submission" date="2023-04" db="EMBL/GenBank/DDBJ databases">
        <title>Draft Genome sequencing of Naganishia species isolated from polar environments using Oxford Nanopore Technology.</title>
        <authorList>
            <person name="Leo P."/>
            <person name="Venkateswaran K."/>
        </authorList>
    </citation>
    <scope>NUCLEOTIDE SEQUENCE</scope>
    <source>
        <strain evidence="1">DBVPG 5303</strain>
    </source>
</reference>
<evidence type="ECO:0000313" key="1">
    <source>
        <dbReference type="EMBL" id="KAJ9126555.1"/>
    </source>
</evidence>
<organism evidence="1 2">
    <name type="scientific">Naganishia onofrii</name>
    <dbReference type="NCBI Taxonomy" id="1851511"/>
    <lineage>
        <taxon>Eukaryota</taxon>
        <taxon>Fungi</taxon>
        <taxon>Dikarya</taxon>
        <taxon>Basidiomycota</taxon>
        <taxon>Agaricomycotina</taxon>
        <taxon>Tremellomycetes</taxon>
        <taxon>Filobasidiales</taxon>
        <taxon>Filobasidiaceae</taxon>
        <taxon>Naganishia</taxon>
    </lineage>
</organism>
<dbReference type="EMBL" id="JASBWV010000004">
    <property type="protein sequence ID" value="KAJ9126555.1"/>
    <property type="molecule type" value="Genomic_DNA"/>
</dbReference>
<gene>
    <name evidence="1" type="ORF">QFC24_001583</name>
</gene>
<evidence type="ECO:0000313" key="2">
    <source>
        <dbReference type="Proteomes" id="UP001234202"/>
    </source>
</evidence>
<sequence>MSFVDTYQVGSLRWRRDLQVDDVEEEPAEFASGNENLPAPVLAGRYRAHSDGVDFIVCLNLGNAQSNKTKTEEGFFDPATRHHERAMRKIMANLAAQLNSIREMTVVALPDPRQETVIAALQRARRASPADQILFLYNDHGTLAPTSQGEIWVYDTDFPVTPTTYNPIFVSSLMDCTKPGTVYIWDCDNAGRVVDCALEHGKRKDLENRQRSAHLPQSVPSQLTHAAHDIHYAACATDQVLPVLDDLPRCMTKPLQMAIRFHALADTLGLGPLKYKTKPDLPGTQGKIDDDIPGEIDDRGTPLGELNWLFTVIVDTIAWQSLPLDAFRTLFRTNQATRSLSRGYILVQRILRNYDCTPICYPDIPSTHLHPLWQVWDTALEDFLCQLPIGVSSKGEPYAYRSPILFEELLQSMAAQLTLFANPDMSEPDCKTASRLCANALPIVFSACTGGRYRQWALNLLARYLDIGGFAPIEWAVNCGIFDVLPCILQWSTTHEASVAVFLLQRLTLHEYGVHTLITPHKRLHKPPISLLGDFLQQNISTESLNLPADTLAGILYLFTKAIDSINGTTTNDLQRQWNVILDTVVDAEDSFVRLWAVLALAACPLNSVKEEKVVQELALTDQSETIRTAAAYSIWCWQGSVFASHNQPNTNMEWQLVTFISRIAEDASFNVRTLALSLALELAYFHRDGFLDHVKEHSKECTDRENWTSPLALAYHNLVLILVNALTDPLLFLREAVSSSLERLRLQQTICNHEQWIQVFPYDFANSKQTSRNSSERSTSDVLASEKPSGNDFEVPPLISKSSDKRILASRILAWRQSQELYFHQTRLTWADSKSLNEETEASKNKLRSEQIMAYETGNRAMRSWTKHSMEISTKHRTQLLSFHAQAPVIAHDIPHGYQLVDYDKRSTTAKRTLPVKEQGIAALYFVDQASSGIDVIELSRQGIVRVVKDVETPIGDDSNIVRGFRLHDAVEQMQFRAAWNATKLELHVSVSSDENGFQIWDMGASRRKAYVATEFSAGISCMDVERQRGNLNLTGFLDGTVALFDTRQQAPRGVCRWLTVHQGAILCTSLTASQEIVSMGEDGALQVWDLRVPSQSICSTLPPDALPKKSMAAAAMGSTSVFAQLLSPMDSLPEVELSIHKLAFPAPAEIANITLSSSAFTDSTACMTFHPKAALLAVAEKNKIVIRTANGER</sequence>
<dbReference type="Proteomes" id="UP001234202">
    <property type="component" value="Unassembled WGS sequence"/>
</dbReference>
<name>A0ACC2XT69_9TREE</name>
<comment type="caution">
    <text evidence="1">The sequence shown here is derived from an EMBL/GenBank/DDBJ whole genome shotgun (WGS) entry which is preliminary data.</text>
</comment>
<proteinExistence type="predicted"/>
<accession>A0ACC2XT69</accession>
<keyword evidence="2" id="KW-1185">Reference proteome</keyword>